<dbReference type="Pfam" id="PF01479">
    <property type="entry name" value="S4"/>
    <property type="match status" value="1"/>
</dbReference>
<dbReference type="GO" id="GO:0000455">
    <property type="term" value="P:enzyme-directed rRNA pseudouridine synthesis"/>
    <property type="evidence" value="ECO:0007669"/>
    <property type="project" value="UniProtKB-ARBA"/>
</dbReference>
<dbReference type="Gene3D" id="3.30.70.1560">
    <property type="entry name" value="Alpha-L RNA-binding motif"/>
    <property type="match status" value="1"/>
</dbReference>
<dbReference type="SUPFAM" id="SSF55174">
    <property type="entry name" value="Alpha-L RNA-binding motif"/>
    <property type="match status" value="1"/>
</dbReference>
<proteinExistence type="inferred from homology"/>
<dbReference type="SMART" id="SM00363">
    <property type="entry name" value="S4"/>
    <property type="match status" value="1"/>
</dbReference>
<keyword evidence="2 4" id="KW-0413">Isomerase</keyword>
<dbReference type="CDD" id="cd00165">
    <property type="entry name" value="S4"/>
    <property type="match status" value="1"/>
</dbReference>
<dbReference type="FunFam" id="3.30.70.1560:FF:000002">
    <property type="entry name" value="Pseudouridine synthase"/>
    <property type="match status" value="1"/>
</dbReference>
<dbReference type="InterPro" id="IPR006145">
    <property type="entry name" value="PsdUridine_synth_RsuA/RluA"/>
</dbReference>
<dbReference type="EMBL" id="QGGY01000003">
    <property type="protein sequence ID" value="PWJ77399.1"/>
    <property type="molecule type" value="Genomic_DNA"/>
</dbReference>
<comment type="caution">
    <text evidence="7">The sequence shown here is derived from an EMBL/GenBank/DDBJ whole genome shotgun (WGS) entry which is preliminary data.</text>
</comment>
<reference evidence="7 8" key="1">
    <citation type="submission" date="2018-05" db="EMBL/GenBank/DDBJ databases">
        <authorList>
            <person name="Goeker M."/>
            <person name="Huntemann M."/>
            <person name="Clum A."/>
            <person name="Pillay M."/>
            <person name="Palaniappan K."/>
            <person name="Varghese N."/>
            <person name="Mikhailova N."/>
            <person name="Stamatis D."/>
            <person name="Reddy T."/>
            <person name="Daum C."/>
            <person name="Shapiro N."/>
            <person name="Ivanova N."/>
            <person name="Kyrpides N."/>
            <person name="Woyke T."/>
        </authorList>
    </citation>
    <scope>NUCLEOTIDE SEQUENCE [LARGE SCALE GENOMIC DNA]</scope>
    <source>
        <strain evidence="7 8">DSM 26524</strain>
    </source>
</reference>
<dbReference type="PANTHER" id="PTHR47683:SF2">
    <property type="entry name" value="RNA-BINDING S4 DOMAIN-CONTAINING PROTEIN"/>
    <property type="match status" value="1"/>
</dbReference>
<evidence type="ECO:0000256" key="2">
    <source>
        <dbReference type="ARBA" id="ARBA00023235"/>
    </source>
</evidence>
<dbReference type="InterPro" id="IPR020094">
    <property type="entry name" value="TruA/RsuA/RluB/E/F_N"/>
</dbReference>
<protein>
    <recommendedName>
        <fullName evidence="4">Pseudouridine synthase</fullName>
        <ecNumber evidence="4">5.4.99.-</ecNumber>
    </recommendedName>
</protein>
<dbReference type="InterPro" id="IPR018496">
    <property type="entry name" value="PsdUridine_synth_RsuA/RluB_CS"/>
</dbReference>
<evidence type="ECO:0000256" key="4">
    <source>
        <dbReference type="RuleBase" id="RU003887"/>
    </source>
</evidence>
<name>A0AB73T745_9FIRM</name>
<accession>A0AB73T745</accession>
<sequence>MRGPEEREFTDRDINGPVRLNKYISECGICSRREADRLIGAGEVTVDGSIAVSGMKVLPCQEVKVKGKLAVREEEMVILAFHKPAGVVCTTDKRWGDVTAEEAVGYHKRLFYVGRLDKDSEGLLLMTNDGEILNKIMRAGNYHEKEYEVTVDKPIDGKFLEGMEKGVPILDTVTRPCRVRKLGKNRFSIILTQGLNRQIRRMCEYFGYRVTRLVRTRVMNIRLEGLKSGEYREVTGSELSCLKSMLKDSRSGPPSGRPGQKRKIMQKTGGRNGK</sequence>
<dbReference type="PROSITE" id="PS50889">
    <property type="entry name" value="S4"/>
    <property type="match status" value="1"/>
</dbReference>
<evidence type="ECO:0000313" key="8">
    <source>
        <dbReference type="Proteomes" id="UP000245412"/>
    </source>
</evidence>
<dbReference type="Gene3D" id="3.30.70.580">
    <property type="entry name" value="Pseudouridine synthase I, catalytic domain, N-terminal subdomain"/>
    <property type="match status" value="1"/>
</dbReference>
<organism evidence="7 8">
    <name type="scientific">Murimonas intestini</name>
    <dbReference type="NCBI Taxonomy" id="1337051"/>
    <lineage>
        <taxon>Bacteria</taxon>
        <taxon>Bacillati</taxon>
        <taxon>Bacillota</taxon>
        <taxon>Clostridia</taxon>
        <taxon>Lachnospirales</taxon>
        <taxon>Lachnospiraceae</taxon>
        <taxon>Murimonas</taxon>
    </lineage>
</organism>
<keyword evidence="8" id="KW-1185">Reference proteome</keyword>
<dbReference type="NCBIfam" id="TIGR00093">
    <property type="entry name" value="pseudouridine synthase"/>
    <property type="match status" value="1"/>
</dbReference>
<dbReference type="PROSITE" id="PS01149">
    <property type="entry name" value="PSI_RSU"/>
    <property type="match status" value="1"/>
</dbReference>
<evidence type="ECO:0000259" key="6">
    <source>
        <dbReference type="SMART" id="SM00363"/>
    </source>
</evidence>
<dbReference type="PANTHER" id="PTHR47683">
    <property type="entry name" value="PSEUDOURIDINE SYNTHASE FAMILY PROTEIN-RELATED"/>
    <property type="match status" value="1"/>
</dbReference>
<comment type="similarity">
    <text evidence="1 4">Belongs to the pseudouridine synthase RsuA family.</text>
</comment>
<dbReference type="InterPro" id="IPR020103">
    <property type="entry name" value="PsdUridine_synth_cat_dom_sf"/>
</dbReference>
<evidence type="ECO:0000256" key="3">
    <source>
        <dbReference type="PROSITE-ProRule" id="PRU00182"/>
    </source>
</evidence>
<dbReference type="InterPro" id="IPR000748">
    <property type="entry name" value="PsdUridine_synth_RsuA/RluB/E/F"/>
</dbReference>
<keyword evidence="3" id="KW-0694">RNA-binding</keyword>
<dbReference type="Pfam" id="PF00849">
    <property type="entry name" value="PseudoU_synth_2"/>
    <property type="match status" value="1"/>
</dbReference>
<evidence type="ECO:0000256" key="1">
    <source>
        <dbReference type="ARBA" id="ARBA00008348"/>
    </source>
</evidence>
<dbReference type="GO" id="GO:0003723">
    <property type="term" value="F:RNA binding"/>
    <property type="evidence" value="ECO:0007669"/>
    <property type="project" value="UniProtKB-KW"/>
</dbReference>
<dbReference type="RefSeq" id="WP_109625501.1">
    <property type="nucleotide sequence ID" value="NZ_JANKBI010000002.1"/>
</dbReference>
<dbReference type="AlphaFoldDB" id="A0AB73T745"/>
<dbReference type="InterPro" id="IPR050343">
    <property type="entry name" value="RsuA_PseudoU_synthase"/>
</dbReference>
<dbReference type="InterPro" id="IPR042092">
    <property type="entry name" value="PsdUridine_s_RsuA/RluB/E/F_cat"/>
</dbReference>
<evidence type="ECO:0000313" key="7">
    <source>
        <dbReference type="EMBL" id="PWJ77399.1"/>
    </source>
</evidence>
<dbReference type="InterPro" id="IPR036986">
    <property type="entry name" value="S4_RNA-bd_sf"/>
</dbReference>
<dbReference type="EC" id="5.4.99.-" evidence="4"/>
<dbReference type="FunFam" id="3.10.290.10:FF:000003">
    <property type="entry name" value="Pseudouridine synthase"/>
    <property type="match status" value="1"/>
</dbReference>
<dbReference type="SUPFAM" id="SSF55120">
    <property type="entry name" value="Pseudouridine synthase"/>
    <property type="match status" value="1"/>
</dbReference>
<dbReference type="Proteomes" id="UP000245412">
    <property type="component" value="Unassembled WGS sequence"/>
</dbReference>
<feature type="region of interest" description="Disordered" evidence="5">
    <location>
        <begin position="244"/>
        <end position="274"/>
    </location>
</feature>
<dbReference type="InterPro" id="IPR002942">
    <property type="entry name" value="S4_RNA-bd"/>
</dbReference>
<dbReference type="Gene3D" id="3.10.290.10">
    <property type="entry name" value="RNA-binding S4 domain"/>
    <property type="match status" value="1"/>
</dbReference>
<gene>
    <name evidence="7" type="ORF">C7383_103244</name>
</gene>
<feature type="domain" description="RNA-binding S4" evidence="6">
    <location>
        <begin position="18"/>
        <end position="75"/>
    </location>
</feature>
<dbReference type="GO" id="GO:0120159">
    <property type="term" value="F:rRNA pseudouridine synthase activity"/>
    <property type="evidence" value="ECO:0007669"/>
    <property type="project" value="UniProtKB-ARBA"/>
</dbReference>
<evidence type="ECO:0000256" key="5">
    <source>
        <dbReference type="SAM" id="MobiDB-lite"/>
    </source>
</evidence>